<proteinExistence type="predicted"/>
<dbReference type="AlphaFoldDB" id="F6FGA9"/>
<reference key="2">
    <citation type="submission" date="2011-05" db="EMBL/GenBank/DDBJ databases">
        <title>The Genome of Mycoplasma haemofelis Strain Ohio2, a pathogenic hemoplasma of the cat.</title>
        <authorList>
            <person name="Santos A.P."/>
            <person name="Guimaraes A.M.S."/>
            <person name="SanMiguel P.J."/>
            <person name="Martin S.W."/>
            <person name="Messick J.B."/>
        </authorList>
    </citation>
    <scope>NUCLEOTIDE SEQUENCE</scope>
    <source>
        <strain>Ohio2</strain>
    </source>
</reference>
<dbReference type="KEGG" id="mhf:MHF_0200"/>
<name>F6FGA9_MYCHI</name>
<dbReference type="Proteomes" id="UP000007952">
    <property type="component" value="Chromosome"/>
</dbReference>
<gene>
    <name evidence="1" type="ordered locus">MHF_0200</name>
</gene>
<organism evidence="1 2">
    <name type="scientific">Mycoplasma haemofelis (strain Ohio2)</name>
    <dbReference type="NCBI Taxonomy" id="859194"/>
    <lineage>
        <taxon>Bacteria</taxon>
        <taxon>Bacillati</taxon>
        <taxon>Mycoplasmatota</taxon>
        <taxon>Mollicutes</taxon>
        <taxon>Mycoplasmataceae</taxon>
        <taxon>Mycoplasma</taxon>
    </lineage>
</organism>
<evidence type="ECO:0000313" key="1">
    <source>
        <dbReference type="EMBL" id="AEG72499.1"/>
    </source>
</evidence>
<reference evidence="1 2" key="1">
    <citation type="journal article" date="2011" name="J. Bacteriol.">
        <title>Complete genome sequences of two hemotropic Mycoplasmas, Mycoplasma haemofelis strain Ohio2 and Mycoplasma suis strain Illinois.</title>
        <authorList>
            <person name="Messick J.B."/>
            <person name="Santos A.P."/>
            <person name="Guimaraes A.M."/>
        </authorList>
    </citation>
    <scope>NUCLEOTIDE SEQUENCE [LARGE SCALE GENOMIC DNA]</scope>
    <source>
        <strain evidence="1 2">Ohio2</strain>
    </source>
</reference>
<evidence type="ECO:0000313" key="2">
    <source>
        <dbReference type="Proteomes" id="UP000007952"/>
    </source>
</evidence>
<protein>
    <submittedName>
        <fullName evidence="1">Uncharacterized protein</fullName>
    </submittedName>
</protein>
<dbReference type="HOGENOM" id="CLU_1756832_0_0_14"/>
<dbReference type="BioCyc" id="MHAE859194:G1GR7-197-MONOMER"/>
<accession>F6FGA9</accession>
<dbReference type="EMBL" id="CP002808">
    <property type="protein sequence ID" value="AEG72499.1"/>
    <property type="molecule type" value="Genomic_DNA"/>
</dbReference>
<sequence>MSIKLILSALGGIGITSSALAVGILKGSLEIKSSNETATNFASREKPQIKNFKKFSDLNHPIDGSQQCLIFYVSELSDPQDGVHEYEGHQGTFKSKEEAIKQLQGKGLSDNDLEGLFCGSDFRDRKYALTLEEGHWNFVSV</sequence>